<dbReference type="GO" id="GO:0007409">
    <property type="term" value="P:axonogenesis"/>
    <property type="evidence" value="ECO:0007669"/>
    <property type="project" value="TreeGrafter"/>
</dbReference>
<feature type="region of interest" description="Disordered" evidence="1">
    <location>
        <begin position="1190"/>
        <end position="1241"/>
    </location>
</feature>
<feature type="compositionally biased region" description="Polar residues" evidence="1">
    <location>
        <begin position="1651"/>
        <end position="1662"/>
    </location>
</feature>
<feature type="compositionally biased region" description="Basic and acidic residues" evidence="1">
    <location>
        <begin position="1883"/>
        <end position="1892"/>
    </location>
</feature>
<proteinExistence type="predicted"/>
<feature type="compositionally biased region" description="Polar residues" evidence="1">
    <location>
        <begin position="2388"/>
        <end position="2399"/>
    </location>
</feature>
<feature type="region of interest" description="Disordered" evidence="1">
    <location>
        <begin position="2031"/>
        <end position="2096"/>
    </location>
</feature>
<feature type="compositionally biased region" description="Polar residues" evidence="1">
    <location>
        <begin position="1566"/>
        <end position="1588"/>
    </location>
</feature>
<feature type="region of interest" description="Disordered" evidence="1">
    <location>
        <begin position="1040"/>
        <end position="1157"/>
    </location>
</feature>
<evidence type="ECO:0000256" key="1">
    <source>
        <dbReference type="SAM" id="MobiDB-lite"/>
    </source>
</evidence>
<feature type="compositionally biased region" description="Low complexity" evidence="1">
    <location>
        <begin position="687"/>
        <end position="704"/>
    </location>
</feature>
<keyword evidence="4" id="KW-1185">Reference proteome</keyword>
<name>A0A6P8Y904_THRPL</name>
<dbReference type="GO" id="GO:0031114">
    <property type="term" value="P:regulation of microtubule depolymerization"/>
    <property type="evidence" value="ECO:0007669"/>
    <property type="project" value="TreeGrafter"/>
</dbReference>
<feature type="region of interest" description="Disordered" evidence="1">
    <location>
        <begin position="1298"/>
        <end position="1319"/>
    </location>
</feature>
<feature type="region of interest" description="Disordered" evidence="1">
    <location>
        <begin position="575"/>
        <end position="974"/>
    </location>
</feature>
<feature type="region of interest" description="Disordered" evidence="1">
    <location>
        <begin position="2775"/>
        <end position="2838"/>
    </location>
</feature>
<dbReference type="GO" id="GO:0030425">
    <property type="term" value="C:dendrite"/>
    <property type="evidence" value="ECO:0007669"/>
    <property type="project" value="TreeGrafter"/>
</dbReference>
<feature type="compositionally biased region" description="Basic and acidic residues" evidence="1">
    <location>
        <begin position="1111"/>
        <end position="1157"/>
    </location>
</feature>
<feature type="compositionally biased region" description="Basic and acidic residues" evidence="1">
    <location>
        <begin position="1042"/>
        <end position="1077"/>
    </location>
</feature>
<dbReference type="PANTHER" id="PTHR13843">
    <property type="entry name" value="MICROTUBULE-ASSOCIATED PROTEIN"/>
    <property type="match status" value="1"/>
</dbReference>
<feature type="compositionally biased region" description="Polar residues" evidence="1">
    <location>
        <begin position="2822"/>
        <end position="2833"/>
    </location>
</feature>
<feature type="region of interest" description="Disordered" evidence="1">
    <location>
        <begin position="1448"/>
        <end position="1526"/>
    </location>
</feature>
<feature type="compositionally biased region" description="Polar residues" evidence="1">
    <location>
        <begin position="3115"/>
        <end position="3130"/>
    </location>
</feature>
<feature type="compositionally biased region" description="Polar residues" evidence="1">
    <location>
        <begin position="2291"/>
        <end position="2322"/>
    </location>
</feature>
<dbReference type="InterPro" id="IPR026074">
    <property type="entry name" value="MAP1"/>
</dbReference>
<feature type="region of interest" description="Disordered" evidence="1">
    <location>
        <begin position="2206"/>
        <end position="2324"/>
    </location>
</feature>
<evidence type="ECO:0000313" key="4">
    <source>
        <dbReference type="Proteomes" id="UP000515158"/>
    </source>
</evidence>
<feature type="compositionally biased region" description="Basic and acidic residues" evidence="1">
    <location>
        <begin position="3184"/>
        <end position="3206"/>
    </location>
</feature>
<dbReference type="Proteomes" id="UP000515158">
    <property type="component" value="Unplaced"/>
</dbReference>
<feature type="compositionally biased region" description="Basic and acidic residues" evidence="1">
    <location>
        <begin position="1224"/>
        <end position="1241"/>
    </location>
</feature>
<reference evidence="5" key="1">
    <citation type="submission" date="2025-08" db="UniProtKB">
        <authorList>
            <consortium name="RefSeq"/>
        </authorList>
    </citation>
    <scope>IDENTIFICATION</scope>
    <source>
        <tissue evidence="5">Total insect</tissue>
    </source>
</reference>
<dbReference type="OrthoDB" id="5371837at2759"/>
<feature type="region of interest" description="Disordered" evidence="1">
    <location>
        <begin position="3003"/>
        <end position="3032"/>
    </location>
</feature>
<dbReference type="GO" id="GO:0008017">
    <property type="term" value="F:microtubule binding"/>
    <property type="evidence" value="ECO:0007669"/>
    <property type="project" value="InterPro"/>
</dbReference>
<feature type="compositionally biased region" description="Basic and acidic residues" evidence="1">
    <location>
        <begin position="1301"/>
        <end position="1319"/>
    </location>
</feature>
<feature type="compositionally biased region" description="Pro residues" evidence="1">
    <location>
        <begin position="3164"/>
        <end position="3181"/>
    </location>
</feature>
<feature type="compositionally biased region" description="Basic and acidic residues" evidence="1">
    <location>
        <begin position="1904"/>
        <end position="1913"/>
    </location>
</feature>
<dbReference type="Pfam" id="PF25281">
    <property type="entry name" value="MBL_MAP1B"/>
    <property type="match status" value="1"/>
</dbReference>
<feature type="compositionally biased region" description="Polar residues" evidence="1">
    <location>
        <begin position="2948"/>
        <end position="2958"/>
    </location>
</feature>
<feature type="compositionally biased region" description="Basic and acidic residues" evidence="1">
    <location>
        <begin position="636"/>
        <end position="663"/>
    </location>
</feature>
<feature type="compositionally biased region" description="Basic and acidic residues" evidence="1">
    <location>
        <begin position="3131"/>
        <end position="3153"/>
    </location>
</feature>
<feature type="compositionally biased region" description="Polar residues" evidence="1">
    <location>
        <begin position="1469"/>
        <end position="1479"/>
    </location>
</feature>
<dbReference type="FunCoup" id="A0A6P8Y904">
    <property type="interactions" value="5"/>
</dbReference>
<feature type="compositionally biased region" description="Basic and acidic residues" evidence="1">
    <location>
        <begin position="738"/>
        <end position="757"/>
    </location>
</feature>
<feature type="compositionally biased region" description="Basic and acidic residues" evidence="1">
    <location>
        <begin position="1486"/>
        <end position="1524"/>
    </location>
</feature>
<feature type="domain" description="Microtubule-associated protein 1B/S N-terminal" evidence="2">
    <location>
        <begin position="23"/>
        <end position="217"/>
    </location>
</feature>
<feature type="region of interest" description="Disordered" evidence="1">
    <location>
        <begin position="2338"/>
        <end position="2361"/>
    </location>
</feature>
<feature type="compositionally biased region" description="Low complexity" evidence="1">
    <location>
        <begin position="2338"/>
        <end position="2354"/>
    </location>
</feature>
<feature type="compositionally biased region" description="Basic and acidic residues" evidence="1">
    <location>
        <begin position="788"/>
        <end position="810"/>
    </location>
</feature>
<accession>A0A6P8Y904</accession>
<feature type="compositionally biased region" description="Low complexity" evidence="1">
    <location>
        <begin position="720"/>
        <end position="736"/>
    </location>
</feature>
<dbReference type="RefSeq" id="XP_034230217.1">
    <property type="nucleotide sequence ID" value="XM_034374326.1"/>
</dbReference>
<dbReference type="GO" id="GO:0043025">
    <property type="term" value="C:neuronal cell body"/>
    <property type="evidence" value="ECO:0007669"/>
    <property type="project" value="TreeGrafter"/>
</dbReference>
<feature type="region of interest" description="Disordered" evidence="1">
    <location>
        <begin position="2382"/>
        <end position="2555"/>
    </location>
</feature>
<feature type="compositionally biased region" description="Basic and acidic residues" evidence="1">
    <location>
        <begin position="2044"/>
        <end position="2053"/>
    </location>
</feature>
<organism evidence="5">
    <name type="scientific">Thrips palmi</name>
    <name type="common">Melon thrips</name>
    <dbReference type="NCBI Taxonomy" id="161013"/>
    <lineage>
        <taxon>Eukaryota</taxon>
        <taxon>Metazoa</taxon>
        <taxon>Ecdysozoa</taxon>
        <taxon>Arthropoda</taxon>
        <taxon>Hexapoda</taxon>
        <taxon>Insecta</taxon>
        <taxon>Pterygota</taxon>
        <taxon>Neoptera</taxon>
        <taxon>Paraneoptera</taxon>
        <taxon>Thysanoptera</taxon>
        <taxon>Terebrantia</taxon>
        <taxon>Thripoidea</taxon>
        <taxon>Thripidae</taxon>
        <taxon>Thrips</taxon>
    </lineage>
</organism>
<evidence type="ECO:0000259" key="2">
    <source>
        <dbReference type="Pfam" id="PF23415"/>
    </source>
</evidence>
<feature type="compositionally biased region" description="Basic and acidic residues" evidence="1">
    <location>
        <begin position="708"/>
        <end position="719"/>
    </location>
</feature>
<evidence type="ECO:0000259" key="3">
    <source>
        <dbReference type="Pfam" id="PF25281"/>
    </source>
</evidence>
<gene>
    <name evidence="5" type="primary">LOC117639018</name>
</gene>
<feature type="compositionally biased region" description="Polar residues" evidence="1">
    <location>
        <begin position="3022"/>
        <end position="3032"/>
    </location>
</feature>
<feature type="non-terminal residue" evidence="5">
    <location>
        <position position="1"/>
    </location>
</feature>
<dbReference type="PANTHER" id="PTHR13843:SF12">
    <property type="entry name" value="ATPASE F1_V1_A1 COMPLEX ALPHA_BETA SUBUNIT NUCLEOTIDE-BINDING DOMAIN-CONTAINING PROTEIN"/>
    <property type="match status" value="1"/>
</dbReference>
<feature type="region of interest" description="Disordered" evidence="1">
    <location>
        <begin position="2893"/>
        <end position="2982"/>
    </location>
</feature>
<dbReference type="CTD" id="5740544"/>
<feature type="region of interest" description="Disordered" evidence="1">
    <location>
        <begin position="1832"/>
        <end position="1913"/>
    </location>
</feature>
<dbReference type="GO" id="GO:0005829">
    <property type="term" value="C:cytosol"/>
    <property type="evidence" value="ECO:0007669"/>
    <property type="project" value="TreeGrafter"/>
</dbReference>
<feature type="compositionally biased region" description="Basic and acidic residues" evidence="1">
    <location>
        <begin position="578"/>
        <end position="626"/>
    </location>
</feature>
<dbReference type="GeneID" id="117639018"/>
<feature type="domain" description="Microtubule-associated protein 1A/B/S-like MBL-like" evidence="3">
    <location>
        <begin position="226"/>
        <end position="491"/>
    </location>
</feature>
<dbReference type="InParanoid" id="A0A6P8Y904"/>
<protein>
    <submittedName>
        <fullName evidence="5">Microtubule-associated protein futsch</fullName>
    </submittedName>
</protein>
<feature type="compositionally biased region" description="Basic and acidic residues" evidence="1">
    <location>
        <begin position="2401"/>
        <end position="2441"/>
    </location>
</feature>
<dbReference type="InterPro" id="IPR057480">
    <property type="entry name" value="MAP1A/B/S-like_MBL"/>
</dbReference>
<feature type="compositionally biased region" description="Polar residues" evidence="1">
    <location>
        <begin position="2212"/>
        <end position="2221"/>
    </location>
</feature>
<feature type="compositionally biased region" description="Polar residues" evidence="1">
    <location>
        <begin position="1597"/>
        <end position="1609"/>
    </location>
</feature>
<feature type="compositionally biased region" description="Basic and acidic residues" evidence="1">
    <location>
        <begin position="1206"/>
        <end position="1217"/>
    </location>
</feature>
<feature type="compositionally biased region" description="Basic and acidic residues" evidence="1">
    <location>
        <begin position="2238"/>
        <end position="2282"/>
    </location>
</feature>
<dbReference type="Pfam" id="PF23415">
    <property type="entry name" value="MAPB1_N"/>
    <property type="match status" value="1"/>
</dbReference>
<dbReference type="GO" id="GO:0003779">
    <property type="term" value="F:actin binding"/>
    <property type="evidence" value="ECO:0007669"/>
    <property type="project" value="TreeGrafter"/>
</dbReference>
<feature type="region of interest" description="Disordered" evidence="1">
    <location>
        <begin position="1651"/>
        <end position="1678"/>
    </location>
</feature>
<feature type="compositionally biased region" description="Polar residues" evidence="1">
    <location>
        <begin position="2914"/>
        <end position="2933"/>
    </location>
</feature>
<feature type="region of interest" description="Disordered" evidence="1">
    <location>
        <begin position="1544"/>
        <end position="1630"/>
    </location>
</feature>
<feature type="compositionally biased region" description="Polar residues" evidence="1">
    <location>
        <begin position="1096"/>
        <end position="1107"/>
    </location>
</feature>
<dbReference type="KEGG" id="tpal:117639018"/>
<evidence type="ECO:0000313" key="5">
    <source>
        <dbReference type="RefSeq" id="XP_034230217.1"/>
    </source>
</evidence>
<dbReference type="GO" id="GO:0016358">
    <property type="term" value="P:dendrite development"/>
    <property type="evidence" value="ECO:0007669"/>
    <property type="project" value="TreeGrafter"/>
</dbReference>
<feature type="compositionally biased region" description="Polar residues" evidence="1">
    <location>
        <begin position="764"/>
        <end position="784"/>
    </location>
</feature>
<feature type="compositionally biased region" description="Basic and acidic residues" evidence="1">
    <location>
        <begin position="1084"/>
        <end position="1095"/>
    </location>
</feature>
<feature type="compositionally biased region" description="Acidic residues" evidence="1">
    <location>
        <begin position="899"/>
        <end position="910"/>
    </location>
</feature>
<feature type="compositionally biased region" description="Basic and acidic residues" evidence="1">
    <location>
        <begin position="1832"/>
        <end position="1859"/>
    </location>
</feature>
<sequence>EAVAVPAAAGGHPPPSPLSGGYLLIIIGEPHSAEHRDLILQRVAKGFLSWDSSDCHVDLEKELSTLSSLSPKGEEARSGERLVQYASESLVTEVLVHPQVNTLLQCVRNLLSSFTRHRHILHAGYTFAGTGSWILQDGTFSYADLAELFHEPDVQRVLRAYENSVSVDVHCCAEGPWRDAAASAQPFTRYCKVRVNPPDVLTAGSAAISGFIDYVSDLVQPAMLESLLEPSDVVGNIRFSHPTLYVFPGGQGDAALFGINGFNMLVDGGFGRKSCFWDFARHLDRLDAVLLTRLNNANAHGLASLLRRKRNAHVYPQIGHFFCNLQDRKVLTSPDGDKDRDNLLVSLVEEGQEMVLNLRHLQLKPSPCYRDSVVEPVNLYHKVGHGKLDMYVVSPARDSREVKEFLAKWSANDAKLFASHLRKDSKDFQFPLQNMVSICALLVWQPANPQDNITRILFPGSTPQVKIFEGLDKIRHLEYLKHPRCTAKSLSPSSSIVGLSSRTQTKKYTPTVLDKITPGEQQKTYSRTVPTTESSKHHVLKTATIPITGGATETKVYRATTTTTVSATTVASAKVSTKKSEKSIKIESEKQDKNEKSEKENVMAENKQENGDISKEEKAKQTEVVKVKSKVRQTSHSRERKATRVQPSDRKDIDKKEKKEDKTSPTTPKKSLEGRINGVSTRSESASRVQTRSSSKTRRSPSATPAKSAKEANNRKVAESKVQSTRSVSVTRTSTKTSKKEESSETHVKTKSVEKPVTRRVKPTSPSKVAKVQSSPSKGTQTKPVSAKTERPAPIRKSRASEKDEAEKKIISMSTVNTNIKEALVLESNKPSNEEEQENKNAEESGNGIVIEVTELDTNVANEEKQEQADENLSSTQIISGEEDEKKSEDEGRSQGAEAEVEEEDEDEYLVIEKEEPYTEESFQDQVSAESHVPAGSDDRGLSDEDGEDEKLRRDTQESEKVKEVEKPRKKSEAKLTMQLTDKEHAEQILKSSTEECTSLERKFSLKTDTTHLVVDDVISPENKDKIVEEVQDIILSATEIVSKKEEKLSPEGEKREAEDSDEKEKNLVDEELKCVDGKQASSELKEESHPDEKMSTTAESGATTAPTLPEDERIPLDDIKEVVEEKHVLEDTKEKDRESPKDDVGHEQSVPDRPVHFEIRGSAVSALHRDMIKTPDEVADLPVDEEYDLMFNKEEQSRSPVDVQHLPEKDTPREEMNQQGEKSSPDVLKEVKQEQEEIEQLKDIQEKLDAEANLDGNIVPQNTSETVVAAEKVDSIRNNLSTDVEANDPNSDIVISSEKSVSKSDVNEKDIDTKKEKEVHIKEEPSKIEASVTGLQVVQKDEICVSLEELRILGHQVEDLKPSEIKRDDAKYVEIEPSNLREADICVDVGAKPMSISISSFDEKETMIEKDVVSTSFNQDIHGALAMVAMPEPLEVVQEDVYLESSVEEEPVYGQTDSPALPEYVTVTPDSSPEGSKSPSRKKSTGSDKNEGRKSSLAKGDSRKSSIDKIDSRKSSIVEKETEMQTQELAANLLLSEKLKMDTATKVASPEEQGNKILIADSADLQENIQPSTTTTKAESTDLTGSSTKEERTELTLLSGTQSPQQAVQGADSRRGSALMPDTEKTNLGTADFDESVTLHQPQDLVSNALSEDVSSSTLTVSPKKETSAIQIDDSSAKPIVAEEKSIDKSTPSQDQKLLIQEESESFHQFATDLKLYEDIIPALVTKSVSGLTNDNLMLKTTEAICKQDAENSPDKRVESSVQPLTVKEELDNVESQSHTQRDLIEISSSDAVINNEKRQSVTVETEERNTITLEKVKQITSNAADFEQISPKKETSCDKKDLGVTSYTDKEVGKEEQPSEELLEEINSPIQTDAINLSDTVDSKTNESGEKSPLTGMEANETADRGDGFPKIQEVLEKRSSIKTETISVTEISNARETSSQEQQVSVQTKVDATPENVAIDSSQLTPGKGEIIRLEGNIPGPLDSASKIIPAEVPLVQSQQVNLHKSEAQSIESNLNKEANETLKDLPELTSAMSESPGAPQDKKEKRDSIQESVSPTVKSPAKSLESSPEKGESRKGTSSSLEQSCKETAKNLDESKAVDIRNSQVASEMTSINETVQIEKVVKEEVVENTEVVDKSSPSVHEYEEIETIEVTKSSSEKVLSPDKVLSVELNTLNTVEADKGKEDTSLQLVTQGETVTTILETIPPMSPNSLKSSNAVSPEISPKASSPASPEKNTSEVSKKIADKKVTPPLSPKDKVSGSVTEVEKVPSKIHETKESPVKSPAPAVTSVSESLTSSPTHTTAQTLSPNSVSPEPTVTKQLPVDCDIQAHTSDLVTTATSESVSTKSSSEVISEHETAKISILTEERSSQIITEQGTCAVEHSSEVQSSTIQLSQESFDEKEPSESKKLKKESEDSEKTLVEKDKQEKSAKDAFKHCSLESSTSAFDHKSDGTGVHVQQTDLNIATDETALEEERKSGATTPSILVTGCKTLARQSQPSESDSELPEEDLKRQDDVFEAAVTPEDPLLESSEKGSSSSLENLVVTKEEDSKDARANLLASETEQSGLSHGEILAIKKSSLDLTREFLEAESKSHTDATASDLHKSSVLSVGHSGGILSAAAIPATVISSVLVGVEKAEAATSPMTPLEPTGRTVIHGQSDFSDEKHESLLQTQIKESDSSLNKHTAENALASAGEIKIGSRSEETEEPEFTLVSKSVHEEYVNVPFNEDGECKKLAATTTVSTFTAKDVSDSPKHGDLTKTVTTVTKITTDKDGSDAMETTTTEEVLSEGKITSVSTKTEMSPLHKRSTPEPQEEDGSDNAQQVASYPSSSEERGFASECVVDPARILLESAVVSVVGGVASVSKNVTTGFDDAMSAGLSVLSSVVGVRKDSLEATRSCTPASDIDMEPSTPHSDISSGQVSRAPTNISESDFHPESEDDDVPGSPTSLTSQVTHSPPPHFDFGVGETHRSGARGSQDDQCVLETKASTQVRRQTIAAPMTTSMYGAISGSPLDENPKDSTGTQNEPMMSSVYNLPEEKTTSLGGSVDIMSSSMIGEFSSSNVLEFDQAVEEHRAARGTDLTKSTENVLSVLDSGFSDTSSLVSKPEIIQEKPQSSSIHFSETQTSHLSEEVKEGAKSVEDKTAASKTKDPIAGWGEPLGLPSPVPPPTNEEPVPSPKGTPQKDRLGSRKPIVDNKKRPESPRRAKGSKSNAIYIDLTYVPHHGNSYYTSLEFFKRVRARYYVFSGIEPSREVYNALLEAKQTWEDKELEVTIIPTYDTDTLGYWVAENEDALAKYKIDLSPSASRCTINLQDHETSCSAYRLEF</sequence>
<dbReference type="GO" id="GO:0005875">
    <property type="term" value="C:microtubule associated complex"/>
    <property type="evidence" value="ECO:0007669"/>
    <property type="project" value="TreeGrafter"/>
</dbReference>
<feature type="compositionally biased region" description="Polar residues" evidence="1">
    <location>
        <begin position="2781"/>
        <end position="2803"/>
    </location>
</feature>
<dbReference type="InterPro" id="IPR056617">
    <property type="entry name" value="MAP1B/S_N"/>
</dbReference>
<dbReference type="GO" id="GO:0000226">
    <property type="term" value="P:microtubule cytoskeleton organization"/>
    <property type="evidence" value="ECO:0007669"/>
    <property type="project" value="InterPro"/>
</dbReference>
<dbReference type="GO" id="GO:0005874">
    <property type="term" value="C:microtubule"/>
    <property type="evidence" value="ECO:0007669"/>
    <property type="project" value="InterPro"/>
</dbReference>
<feature type="compositionally biased region" description="Polar residues" evidence="1">
    <location>
        <begin position="1870"/>
        <end position="1882"/>
    </location>
</feature>
<dbReference type="GO" id="GO:0045202">
    <property type="term" value="C:synapse"/>
    <property type="evidence" value="ECO:0007669"/>
    <property type="project" value="TreeGrafter"/>
</dbReference>
<feature type="compositionally biased region" description="Basic and acidic residues" evidence="1">
    <location>
        <begin position="950"/>
        <end position="974"/>
    </location>
</feature>
<feature type="compositionally biased region" description="Basic and acidic residues" evidence="1">
    <location>
        <begin position="884"/>
        <end position="893"/>
    </location>
</feature>
<feature type="region of interest" description="Disordered" evidence="1">
    <location>
        <begin position="3111"/>
        <end position="3211"/>
    </location>
</feature>
<feature type="compositionally biased region" description="Low complexity" evidence="1">
    <location>
        <begin position="2222"/>
        <end position="2237"/>
    </location>
</feature>